<feature type="transmembrane region" description="Helical" evidence="2">
    <location>
        <begin position="91"/>
        <end position="110"/>
    </location>
</feature>
<evidence type="ECO:0000313" key="4">
    <source>
        <dbReference type="Proteomes" id="UP001597178"/>
    </source>
</evidence>
<dbReference type="PIRSF" id="PIRSF029895">
    <property type="entry name" value="SpoIV"/>
    <property type="match status" value="1"/>
</dbReference>
<dbReference type="InterPro" id="IPR010690">
    <property type="entry name" value="YqfD"/>
</dbReference>
<feature type="region of interest" description="Disordered" evidence="1">
    <location>
        <begin position="232"/>
        <end position="252"/>
    </location>
</feature>
<proteinExistence type="predicted"/>
<evidence type="ECO:0000313" key="3">
    <source>
        <dbReference type="EMBL" id="MFD1363018.1"/>
    </source>
</evidence>
<keyword evidence="2" id="KW-0812">Transmembrane</keyword>
<keyword evidence="4" id="KW-1185">Reference proteome</keyword>
<dbReference type="NCBIfam" id="TIGR02876">
    <property type="entry name" value="spore_yqfD"/>
    <property type="match status" value="1"/>
</dbReference>
<keyword evidence="2" id="KW-0472">Membrane</keyword>
<name>A0ABW3ZXU6_9BACI</name>
<protein>
    <submittedName>
        <fullName evidence="3">Sporulation protein YqfD</fullName>
    </submittedName>
</protein>
<gene>
    <name evidence="3" type="primary">yqfD</name>
    <name evidence="3" type="ORF">ACFQ4A_15285</name>
</gene>
<reference evidence="4" key="1">
    <citation type="journal article" date="2019" name="Int. J. Syst. Evol. Microbiol.">
        <title>The Global Catalogue of Microorganisms (GCM) 10K type strain sequencing project: providing services to taxonomists for standard genome sequencing and annotation.</title>
        <authorList>
            <consortium name="The Broad Institute Genomics Platform"/>
            <consortium name="The Broad Institute Genome Sequencing Center for Infectious Disease"/>
            <person name="Wu L."/>
            <person name="Ma J."/>
        </authorList>
    </citation>
    <scope>NUCLEOTIDE SEQUENCE [LARGE SCALE GENOMIC DNA]</scope>
    <source>
        <strain evidence="4">CCUG 54822</strain>
    </source>
</reference>
<comment type="caution">
    <text evidence="3">The sequence shown here is derived from an EMBL/GenBank/DDBJ whole genome shotgun (WGS) entry which is preliminary data.</text>
</comment>
<dbReference type="EMBL" id="JBHTNH010000029">
    <property type="protein sequence ID" value="MFD1363018.1"/>
    <property type="molecule type" value="Genomic_DNA"/>
</dbReference>
<sequence>MKHIQGTSITGYVTVQVKGSHPELFFQKCSEQDITVWNIKKKSERVCSGNVKLQDIRHLKQIKDRTHYKLAFKDRHGFPFLLRKFTRKKEVLIGLLLSILLVFCLSNIIWEIRITGVPKEIEEKINEQLTDYGIHQGTWTFTLDSPSDIQQNLINDIPELLWVGVQQQGTSFLLEGVEKTVVEEEEVEGPRNLVATKKGVIEYMYVAKGLPQVQVNDYVEPGDVLVSGNIQFSEEDKDDEEDEEDENESNELVAAEGEVTAKTWYETEVTVPLKTNYEELTGNTEARYHVKIGGVELPVWGFGDPEYPAIHRERQEKDFYLFKWKLPFSLVETTLSEKNYIETERSKEEAADIGIRQARKELQLKLGPEAEIISENILQETVDNGKVKLILYMSVEEDIVKHEAIDQGD</sequence>
<accession>A0ABW3ZXU6</accession>
<dbReference type="RefSeq" id="WP_382402133.1">
    <property type="nucleotide sequence ID" value="NZ_JBHTNH010000029.1"/>
</dbReference>
<dbReference type="Proteomes" id="UP001597178">
    <property type="component" value="Unassembled WGS sequence"/>
</dbReference>
<evidence type="ECO:0000256" key="1">
    <source>
        <dbReference type="SAM" id="MobiDB-lite"/>
    </source>
</evidence>
<organism evidence="3 4">
    <name type="scientific">Lentibacillus salinarum</name>
    <dbReference type="NCBI Taxonomy" id="446820"/>
    <lineage>
        <taxon>Bacteria</taxon>
        <taxon>Bacillati</taxon>
        <taxon>Bacillota</taxon>
        <taxon>Bacilli</taxon>
        <taxon>Bacillales</taxon>
        <taxon>Bacillaceae</taxon>
        <taxon>Lentibacillus</taxon>
    </lineage>
</organism>
<keyword evidence="2" id="KW-1133">Transmembrane helix</keyword>
<dbReference type="Pfam" id="PF06898">
    <property type="entry name" value="YqfD"/>
    <property type="match status" value="1"/>
</dbReference>
<feature type="compositionally biased region" description="Acidic residues" evidence="1">
    <location>
        <begin position="233"/>
        <end position="249"/>
    </location>
</feature>
<evidence type="ECO:0000256" key="2">
    <source>
        <dbReference type="SAM" id="Phobius"/>
    </source>
</evidence>